<dbReference type="PANTHER" id="PTHR35936:SF20">
    <property type="entry name" value="ABC TRANSPORTER ARGININE-BINDING PROTEIN 2-RELATED"/>
    <property type="match status" value="1"/>
</dbReference>
<proteinExistence type="inferred from homology"/>
<dbReference type="EMBL" id="MAQE01000001">
    <property type="protein sequence ID" value="OBY53962.1"/>
    <property type="molecule type" value="Genomic_DNA"/>
</dbReference>
<accession>A0AAP7GYW3</accession>
<dbReference type="GO" id="GO:0030313">
    <property type="term" value="C:cell envelope"/>
    <property type="evidence" value="ECO:0007669"/>
    <property type="project" value="UniProtKB-SubCell"/>
</dbReference>
<evidence type="ECO:0000313" key="8">
    <source>
        <dbReference type="Proteomes" id="UP000092746"/>
    </source>
</evidence>
<dbReference type="InterPro" id="IPR001638">
    <property type="entry name" value="Solute-binding_3/MltF_N"/>
</dbReference>
<evidence type="ECO:0000256" key="5">
    <source>
        <dbReference type="SAM" id="SignalP"/>
    </source>
</evidence>
<protein>
    <submittedName>
        <fullName evidence="7">Arginine ABC transporter substrate-binding protein</fullName>
    </submittedName>
</protein>
<reference evidence="7 8" key="1">
    <citation type="submission" date="2016-06" db="EMBL/GenBank/DDBJ databases">
        <title>Simultaneous identification of Haemophilus influenzae and Haemophilus haemolyticus using TaqMan real-time PCR.</title>
        <authorList>
            <person name="Price E.P."/>
            <person name="Sarovich D.S."/>
            <person name="Harris T."/>
            <person name="Spargo J.C."/>
            <person name="Nosworthy E."/>
            <person name="Beissbarth J."/>
            <person name="Smith-Vaughan H."/>
        </authorList>
    </citation>
    <scope>NUCLEOTIDE SEQUENCE [LARGE SCALE GENOMIC DNA]</scope>
    <source>
        <strain evidence="7 8">ATCC 7901</strain>
    </source>
</reference>
<dbReference type="AlphaFoldDB" id="A0AAP7GYW3"/>
<evidence type="ECO:0000259" key="6">
    <source>
        <dbReference type="SMART" id="SM00062"/>
    </source>
</evidence>
<evidence type="ECO:0000256" key="3">
    <source>
        <dbReference type="ARBA" id="ARBA00022729"/>
    </source>
</evidence>
<comment type="similarity">
    <text evidence="2 4">Belongs to the bacterial solute-binding protein 3 family.</text>
</comment>
<dbReference type="SMART" id="SM00062">
    <property type="entry name" value="PBPb"/>
    <property type="match status" value="1"/>
</dbReference>
<organism evidence="7 8">
    <name type="scientific">Aggregatibacter aphrophilus</name>
    <name type="common">Haemophilus aphrophilus</name>
    <dbReference type="NCBI Taxonomy" id="732"/>
    <lineage>
        <taxon>Bacteria</taxon>
        <taxon>Pseudomonadati</taxon>
        <taxon>Pseudomonadota</taxon>
        <taxon>Gammaproteobacteria</taxon>
        <taxon>Pasteurellales</taxon>
        <taxon>Pasteurellaceae</taxon>
        <taxon>Aggregatibacter</taxon>
    </lineage>
</organism>
<gene>
    <name evidence="7" type="ORF">BBB52_00460</name>
</gene>
<keyword evidence="3 5" id="KW-0732">Signal</keyword>
<evidence type="ECO:0000256" key="2">
    <source>
        <dbReference type="ARBA" id="ARBA00010333"/>
    </source>
</evidence>
<comment type="caution">
    <text evidence="7">The sequence shown here is derived from an EMBL/GenBank/DDBJ whole genome shotgun (WGS) entry which is preliminary data.</text>
</comment>
<name>A0AAP7GYW3_AGGAP</name>
<evidence type="ECO:0000256" key="1">
    <source>
        <dbReference type="ARBA" id="ARBA00004196"/>
    </source>
</evidence>
<comment type="subcellular location">
    <subcellularLocation>
        <location evidence="1">Cell envelope</location>
    </subcellularLocation>
</comment>
<dbReference type="InterPro" id="IPR018313">
    <property type="entry name" value="SBP_3_CS"/>
</dbReference>
<dbReference type="PANTHER" id="PTHR35936">
    <property type="entry name" value="MEMBRANE-BOUND LYTIC MUREIN TRANSGLYCOSYLASE F"/>
    <property type="match status" value="1"/>
</dbReference>
<feature type="signal peptide" evidence="5">
    <location>
        <begin position="1"/>
        <end position="19"/>
    </location>
</feature>
<dbReference type="PROSITE" id="PS01039">
    <property type="entry name" value="SBP_BACTERIAL_3"/>
    <property type="match status" value="1"/>
</dbReference>
<dbReference type="Proteomes" id="UP000092746">
    <property type="component" value="Unassembled WGS sequence"/>
</dbReference>
<evidence type="ECO:0000313" key="7">
    <source>
        <dbReference type="EMBL" id="OBY53962.1"/>
    </source>
</evidence>
<dbReference type="RefSeq" id="WP_065294564.1">
    <property type="nucleotide sequence ID" value="NZ_CAUUMV010000024.1"/>
</dbReference>
<dbReference type="Pfam" id="PF00497">
    <property type="entry name" value="SBP_bac_3"/>
    <property type="match status" value="1"/>
</dbReference>
<sequence length="239" mass="26038">MKTVLISSFLMGLVATASAQTLTFGTEPSYPPFESTTEKGELVGFDIDIANAICKEIQAVCTFQTQPFDALIPSVKTKHFDAAISSIDITEARAKQVLFSDSYYDSSASYVALKGSMDLVKAKNIGVQNGSTFQQYTLAETKQYTPKAYVNLQDAILDLKNGRIDIVLSDTALLADMMKKEPELQFVGGKVVNPKYFGNGVGIVVNKSNKALQESLNKGLAAIKANGEYQKIYAKWMAE</sequence>
<feature type="domain" description="Solute-binding protein family 3/N-terminal" evidence="6">
    <location>
        <begin position="21"/>
        <end position="239"/>
    </location>
</feature>
<dbReference type="SUPFAM" id="SSF53850">
    <property type="entry name" value="Periplasmic binding protein-like II"/>
    <property type="match status" value="1"/>
</dbReference>
<feature type="chain" id="PRO_5042811138" evidence="5">
    <location>
        <begin position="20"/>
        <end position="239"/>
    </location>
</feature>
<dbReference type="Gene3D" id="3.40.190.10">
    <property type="entry name" value="Periplasmic binding protein-like II"/>
    <property type="match status" value="2"/>
</dbReference>
<evidence type="ECO:0000256" key="4">
    <source>
        <dbReference type="RuleBase" id="RU003744"/>
    </source>
</evidence>